<keyword evidence="4" id="KW-0328">Glycosyltransferase</keyword>
<dbReference type="RefSeq" id="WP_151114373.1">
    <property type="nucleotide sequence ID" value="NZ_CP042582.1"/>
</dbReference>
<evidence type="ECO:0000256" key="4">
    <source>
        <dbReference type="ARBA" id="ARBA00022676"/>
    </source>
</evidence>
<dbReference type="GO" id="GO:0097363">
    <property type="term" value="F:protein O-acetylglucosaminyltransferase activity"/>
    <property type="evidence" value="ECO:0007669"/>
    <property type="project" value="UniProtKB-EC"/>
</dbReference>
<comment type="similarity">
    <text evidence="2">Belongs to the glycosyltransferase 41 family. O-GlcNAc transferase subfamily.</text>
</comment>
<dbReference type="SUPFAM" id="SSF53756">
    <property type="entry name" value="UDP-Glycosyltransferase/glycogen phosphorylase"/>
    <property type="match status" value="1"/>
</dbReference>
<protein>
    <recommendedName>
        <fullName evidence="3">protein O-GlcNAc transferase</fullName>
        <ecNumber evidence="3">2.4.1.255</ecNumber>
    </recommendedName>
</protein>
<dbReference type="KEGG" id="hadh:FRZ61_00180"/>
<reference evidence="10 11" key="1">
    <citation type="submission" date="2019-08" db="EMBL/GenBank/DDBJ databases">
        <title>Hyperibacter terrae gen. nov., sp. nov. and Hyperibacter viscosus sp. nov., two new members in the family Rhodospirillaceae isolated from the rhizosphere of Hypericum perforatum.</title>
        <authorList>
            <person name="Noviana Z."/>
        </authorList>
    </citation>
    <scope>NUCLEOTIDE SEQUENCE [LARGE SCALE GENOMIC DNA]</scope>
    <source>
        <strain evidence="10 11">R5959</strain>
    </source>
</reference>
<dbReference type="PANTHER" id="PTHR44835">
    <property type="entry name" value="UDP-N-ACETYLGLUCOSAMINE--PEPTIDE N-ACETYLGLUCOSAMINYLTRANSFERASE SPINDLY-RELATED"/>
    <property type="match status" value="1"/>
</dbReference>
<keyword evidence="5" id="KW-0808">Transferase</keyword>
<feature type="repeat" description="TPR" evidence="8">
    <location>
        <begin position="72"/>
        <end position="105"/>
    </location>
</feature>
<dbReference type="InterPro" id="IPR011990">
    <property type="entry name" value="TPR-like_helical_dom_sf"/>
</dbReference>
<evidence type="ECO:0000259" key="9">
    <source>
        <dbReference type="Pfam" id="PF13844"/>
    </source>
</evidence>
<keyword evidence="6" id="KW-0677">Repeat</keyword>
<feature type="repeat" description="TPR" evidence="8">
    <location>
        <begin position="175"/>
        <end position="208"/>
    </location>
</feature>
<proteinExistence type="inferred from homology"/>
<dbReference type="SMART" id="SM00028">
    <property type="entry name" value="TPR"/>
    <property type="match status" value="5"/>
</dbReference>
<dbReference type="Pfam" id="PF13844">
    <property type="entry name" value="Glyco_transf_41"/>
    <property type="match status" value="1"/>
</dbReference>
<sequence>MIKSNDPLGGARRALAAGQVAQALDIVEARIRAAPQDAAALHLKGLILFRRGLLSAGEAALQSAARQAPQNATVLGDLGRIQAAQGAFSDAAASFRRAIAIDPRALAEREDLGTALCCLEQFDEGAREYEAVLRQAPGRAVTMLRLARVRVRQNQAEEARRLAREAMRIEPRLAGKAIFMMGQAAMIEEQHEEAERDFTRAIEAGEDSAELLLWRARARHRQDKLELAFADAQAAAKRPGGSGEAELLAARIAAKRGDISTAAALGKAAVASRPTSFRTRWIAANLLAPVLDHESDVAIERRHWREAIGAAAADLRLDNPERINEAVTAVQEVTNFHLHYRGVENRSEQELYGGVLTRVAAARWPDLAERPRRTGRPRAGGRRPRVGFLSAFLNEHTIWKIWSGWITDSSAAIEKYVYYPARREDPGFTDMVRAAADHWRQETDIARLAATIAADQLDVLIYLDHGMVLELQLLAALPLAPVQANALGHPITSGMASFTHALSSARMEPADGERHYSEALVRLSGSGSRYGWAKLARQIENAPPPPAERDASRVRFLCAQNLSKYLPQHDGLLASIAAALPAAEFHFLGENTGRVERLQGRLARAFAALGLDAENHLRFHGYLKPAGFFRLNLDCDVFLDTVLWSGNNTAHEATACGLPIVTWPGPEMRGRHSFALLSMMGMEETIAGSADEYVDLAVALGRNPEHRRHLRQEIERRRPAIYDDPAPIADLERFIFEQVEGRD</sequence>
<organism evidence="10 11">
    <name type="scientific">Hypericibacter adhaerens</name>
    <dbReference type="NCBI Taxonomy" id="2602016"/>
    <lineage>
        <taxon>Bacteria</taxon>
        <taxon>Pseudomonadati</taxon>
        <taxon>Pseudomonadota</taxon>
        <taxon>Alphaproteobacteria</taxon>
        <taxon>Rhodospirillales</taxon>
        <taxon>Dongiaceae</taxon>
        <taxon>Hypericibacter</taxon>
    </lineage>
</organism>
<evidence type="ECO:0000256" key="8">
    <source>
        <dbReference type="PROSITE-ProRule" id="PRU00339"/>
    </source>
</evidence>
<dbReference type="Gene3D" id="3.40.50.11380">
    <property type="match status" value="1"/>
</dbReference>
<evidence type="ECO:0000256" key="3">
    <source>
        <dbReference type="ARBA" id="ARBA00011970"/>
    </source>
</evidence>
<evidence type="ECO:0000256" key="5">
    <source>
        <dbReference type="ARBA" id="ARBA00022679"/>
    </source>
</evidence>
<dbReference type="Gene3D" id="1.25.40.10">
    <property type="entry name" value="Tetratricopeptide repeat domain"/>
    <property type="match status" value="2"/>
</dbReference>
<evidence type="ECO:0000256" key="6">
    <source>
        <dbReference type="ARBA" id="ARBA00022737"/>
    </source>
</evidence>
<evidence type="ECO:0000313" key="11">
    <source>
        <dbReference type="Proteomes" id="UP000325797"/>
    </source>
</evidence>
<dbReference type="Pfam" id="PF13432">
    <property type="entry name" value="TPR_16"/>
    <property type="match status" value="2"/>
</dbReference>
<comment type="pathway">
    <text evidence="1">Protein modification; protein glycosylation.</text>
</comment>
<dbReference type="EC" id="2.4.1.255" evidence="3"/>
<feature type="domain" description="O-GlcNAc transferase C-terminal" evidence="9">
    <location>
        <begin position="635"/>
        <end position="718"/>
    </location>
</feature>
<accession>A0A5J6MRQ4</accession>
<dbReference type="Gene3D" id="3.40.50.2000">
    <property type="entry name" value="Glycogen Phosphorylase B"/>
    <property type="match status" value="1"/>
</dbReference>
<dbReference type="InterPro" id="IPR051939">
    <property type="entry name" value="Glycosyltr_41/O-GlcNAc_trsf"/>
</dbReference>
<evidence type="ECO:0000256" key="1">
    <source>
        <dbReference type="ARBA" id="ARBA00004922"/>
    </source>
</evidence>
<name>A0A5J6MRQ4_9PROT</name>
<evidence type="ECO:0000313" key="10">
    <source>
        <dbReference type="EMBL" id="QEX20104.1"/>
    </source>
</evidence>
<dbReference type="PANTHER" id="PTHR44835:SF1">
    <property type="entry name" value="PROTEIN O-GLCNAC TRANSFERASE"/>
    <property type="match status" value="1"/>
</dbReference>
<dbReference type="EMBL" id="CP042582">
    <property type="protein sequence ID" value="QEX20104.1"/>
    <property type="molecule type" value="Genomic_DNA"/>
</dbReference>
<dbReference type="AlphaFoldDB" id="A0A5J6MRQ4"/>
<gene>
    <name evidence="10" type="ORF">FRZ61_00180</name>
</gene>
<dbReference type="InterPro" id="IPR029489">
    <property type="entry name" value="OGT/SEC/SPY_C"/>
</dbReference>
<dbReference type="InterPro" id="IPR019734">
    <property type="entry name" value="TPR_rpt"/>
</dbReference>
<dbReference type="PROSITE" id="PS50005">
    <property type="entry name" value="TPR"/>
    <property type="match status" value="2"/>
</dbReference>
<evidence type="ECO:0000256" key="2">
    <source>
        <dbReference type="ARBA" id="ARBA00005386"/>
    </source>
</evidence>
<keyword evidence="7 8" id="KW-0802">TPR repeat</keyword>
<dbReference type="OrthoDB" id="146908at2"/>
<keyword evidence="11" id="KW-1185">Reference proteome</keyword>
<dbReference type="Proteomes" id="UP000325797">
    <property type="component" value="Chromosome"/>
</dbReference>
<dbReference type="SUPFAM" id="SSF48452">
    <property type="entry name" value="TPR-like"/>
    <property type="match status" value="2"/>
</dbReference>
<evidence type="ECO:0000256" key="7">
    <source>
        <dbReference type="ARBA" id="ARBA00022803"/>
    </source>
</evidence>